<feature type="transmembrane region" description="Helical" evidence="4">
    <location>
        <begin position="53"/>
        <end position="77"/>
    </location>
</feature>
<dbReference type="Pfam" id="PF08245">
    <property type="entry name" value="Mur_ligase_M"/>
    <property type="match status" value="1"/>
</dbReference>
<dbReference type="GO" id="GO:0016881">
    <property type="term" value="F:acid-amino acid ligase activity"/>
    <property type="evidence" value="ECO:0007669"/>
    <property type="project" value="InterPro"/>
</dbReference>
<organism evidence="6 7">
    <name type="scientific">Candidatus Woesebacteria bacterium GW2011_GWB1_43_14</name>
    <dbReference type="NCBI Taxonomy" id="1618578"/>
    <lineage>
        <taxon>Bacteria</taxon>
        <taxon>Candidatus Woeseibacteriota</taxon>
    </lineage>
</organism>
<keyword evidence="2" id="KW-0547">Nucleotide-binding</keyword>
<gene>
    <name evidence="6" type="ORF">UV74_C0013G0270</name>
</gene>
<dbReference type="Proteomes" id="UP000034090">
    <property type="component" value="Unassembled WGS sequence"/>
</dbReference>
<keyword evidence="4" id="KW-1133">Transmembrane helix</keyword>
<evidence type="ECO:0000313" key="6">
    <source>
        <dbReference type="EMBL" id="KKS97148.1"/>
    </source>
</evidence>
<protein>
    <submittedName>
        <fullName evidence="6">UDP-N-acetylmuramoyl-tripeptide-D-alanyl-D-alanine ligase</fullName>
    </submittedName>
</protein>
<evidence type="ECO:0000256" key="4">
    <source>
        <dbReference type="SAM" id="Phobius"/>
    </source>
</evidence>
<evidence type="ECO:0000256" key="1">
    <source>
        <dbReference type="ARBA" id="ARBA00022598"/>
    </source>
</evidence>
<dbReference type="InterPro" id="IPR013221">
    <property type="entry name" value="Mur_ligase_cen"/>
</dbReference>
<dbReference type="InterPro" id="IPR036615">
    <property type="entry name" value="Mur_ligase_C_dom_sf"/>
</dbReference>
<sequence length="388" mass="44866">MSKILSTIYPIADFLYLLQLEEYESKRYFNTIKRFWWRRNIQKRGKLVYTKRINITLALALPFCITMPPFTPLWIWLSNSVLTPYFERIKLNIQKNAAIHFNKYGKNTKVIAIAGSYGKTTVKNYIYEFVRYNYKTQIIPGNINTPTGIANWLLNNFDHSSELLIVEVDTYFVGEIKRSLRITPPDIALLTNVGDQHLERLGSKSNLKKALLEIFDYAKPNAIKICDKKTNLAYALKVAKILNIPNDIIKDTITKLKKPDRRGDVKIINKFKVIDQSYNISGDTAKYGVDNAVKLAKLDKKGLIVITAGIPELGEENKYANKKLGKYLVKKVHKIILLKSILYTEVINNSNKFILANNLNDAWKILEEYDPKKYLILLQPELNDLYYE</sequence>
<keyword evidence="1 6" id="KW-0436">Ligase</keyword>
<evidence type="ECO:0000256" key="2">
    <source>
        <dbReference type="ARBA" id="ARBA00022741"/>
    </source>
</evidence>
<dbReference type="AlphaFoldDB" id="A0A0G1GE56"/>
<dbReference type="EMBL" id="LCFQ01000013">
    <property type="protein sequence ID" value="KKS97148.1"/>
    <property type="molecule type" value="Genomic_DNA"/>
</dbReference>
<keyword evidence="4" id="KW-0812">Transmembrane</keyword>
<reference evidence="6 7" key="1">
    <citation type="journal article" date="2015" name="Nature">
        <title>rRNA introns, odd ribosomes, and small enigmatic genomes across a large radiation of phyla.</title>
        <authorList>
            <person name="Brown C.T."/>
            <person name="Hug L.A."/>
            <person name="Thomas B.C."/>
            <person name="Sharon I."/>
            <person name="Castelle C.J."/>
            <person name="Singh A."/>
            <person name="Wilkins M.J."/>
            <person name="Williams K.H."/>
            <person name="Banfield J.F."/>
        </authorList>
    </citation>
    <scope>NUCLEOTIDE SEQUENCE [LARGE SCALE GENOMIC DNA]</scope>
</reference>
<evidence type="ECO:0000313" key="7">
    <source>
        <dbReference type="Proteomes" id="UP000034090"/>
    </source>
</evidence>
<dbReference type="SUPFAM" id="SSF53244">
    <property type="entry name" value="MurD-like peptide ligases, peptide-binding domain"/>
    <property type="match status" value="1"/>
</dbReference>
<evidence type="ECO:0000256" key="3">
    <source>
        <dbReference type="ARBA" id="ARBA00022840"/>
    </source>
</evidence>
<dbReference type="InterPro" id="IPR036565">
    <property type="entry name" value="Mur-like_cat_sf"/>
</dbReference>
<feature type="domain" description="Mur ligase central" evidence="5">
    <location>
        <begin position="113"/>
        <end position="236"/>
    </location>
</feature>
<comment type="caution">
    <text evidence="6">The sequence shown here is derived from an EMBL/GenBank/DDBJ whole genome shotgun (WGS) entry which is preliminary data.</text>
</comment>
<proteinExistence type="predicted"/>
<accession>A0A0G1GE56</accession>
<dbReference type="PANTHER" id="PTHR43024:SF1">
    <property type="entry name" value="UDP-N-ACETYLMURAMOYL-TRIPEPTIDE--D-ALANYL-D-ALANINE LIGASE"/>
    <property type="match status" value="1"/>
</dbReference>
<dbReference type="PANTHER" id="PTHR43024">
    <property type="entry name" value="UDP-N-ACETYLMURAMOYL-TRIPEPTIDE--D-ALANYL-D-ALANINE LIGASE"/>
    <property type="match status" value="1"/>
</dbReference>
<dbReference type="Gene3D" id="3.90.190.20">
    <property type="entry name" value="Mur ligase, C-terminal domain"/>
    <property type="match status" value="1"/>
</dbReference>
<dbReference type="STRING" id="1618578.UV74_C0013G0270"/>
<dbReference type="SUPFAM" id="SSF53623">
    <property type="entry name" value="MurD-like peptide ligases, catalytic domain"/>
    <property type="match status" value="1"/>
</dbReference>
<dbReference type="GO" id="GO:0005524">
    <property type="term" value="F:ATP binding"/>
    <property type="evidence" value="ECO:0007669"/>
    <property type="project" value="UniProtKB-KW"/>
</dbReference>
<evidence type="ECO:0000259" key="5">
    <source>
        <dbReference type="Pfam" id="PF08245"/>
    </source>
</evidence>
<dbReference type="Gene3D" id="3.40.1190.10">
    <property type="entry name" value="Mur-like, catalytic domain"/>
    <property type="match status" value="1"/>
</dbReference>
<keyword evidence="3" id="KW-0067">ATP-binding</keyword>
<name>A0A0G1GE56_9BACT</name>
<keyword evidence="4" id="KW-0472">Membrane</keyword>
<dbReference type="InterPro" id="IPR051046">
    <property type="entry name" value="MurCDEF_CellWall_CoF430Synth"/>
</dbReference>